<accession>I7J8I1</accession>
<dbReference type="VEuPathDB" id="PiroplasmaDB:BmR1_04g06075"/>
<proteinExistence type="inferred from homology"/>
<protein>
    <recommendedName>
        <fullName evidence="8">RuvB-like helicase</fullName>
        <ecNumber evidence="8">3.6.4.12</ecNumber>
    </recommendedName>
</protein>
<dbReference type="InterPro" id="IPR012340">
    <property type="entry name" value="NA-bd_OB-fold"/>
</dbReference>
<dbReference type="FunFam" id="2.40.50.360:FF:000001">
    <property type="entry name" value="RuvB-like helicase"/>
    <property type="match status" value="1"/>
</dbReference>
<keyword evidence="4 8" id="KW-0378">Hydrolase</keyword>
<comment type="subcellular location">
    <subcellularLocation>
        <location evidence="1">Nucleus</location>
    </subcellularLocation>
</comment>
<reference evidence="10 11" key="3">
    <citation type="journal article" date="2016" name="Sci. Rep.">
        <title>Genome-wide diversity and gene expression profiling of Babesia microti isolates identify polymorphic genes that mediate host-pathogen interactions.</title>
        <authorList>
            <person name="Silva J.C."/>
            <person name="Cornillot E."/>
            <person name="McCracken C."/>
            <person name="Usmani-Brown S."/>
            <person name="Dwivedi A."/>
            <person name="Ifeonu O.O."/>
            <person name="Crabtree J."/>
            <person name="Gotia H.T."/>
            <person name="Virji A.Z."/>
            <person name="Reynes C."/>
            <person name="Colinge J."/>
            <person name="Kumar V."/>
            <person name="Lawres L."/>
            <person name="Pazzi J.E."/>
            <person name="Pablo J.V."/>
            <person name="Hung C."/>
            <person name="Brancato J."/>
            <person name="Kumari P."/>
            <person name="Orvis J."/>
            <person name="Tretina K."/>
            <person name="Chibucos M."/>
            <person name="Ott S."/>
            <person name="Sadzewicz L."/>
            <person name="Sengamalay N."/>
            <person name="Shetty A.C."/>
            <person name="Su Q."/>
            <person name="Tallon L."/>
            <person name="Fraser C.M."/>
            <person name="Frutos R."/>
            <person name="Molina D.M."/>
            <person name="Krause P.J."/>
            <person name="Ben Mamoun C."/>
        </authorList>
    </citation>
    <scope>NUCLEOTIDE SEQUENCE [LARGE SCALE GENOMIC DNA]</scope>
    <source>
        <strain evidence="10 11">RI</strain>
    </source>
</reference>
<evidence type="ECO:0000256" key="1">
    <source>
        <dbReference type="ARBA" id="ARBA00004123"/>
    </source>
</evidence>
<dbReference type="SUPFAM" id="SSF50249">
    <property type="entry name" value="Nucleic acid-binding proteins"/>
    <property type="match status" value="1"/>
</dbReference>
<dbReference type="Gene3D" id="3.40.50.300">
    <property type="entry name" value="P-loop containing nucleotide triphosphate hydrolases"/>
    <property type="match status" value="1"/>
</dbReference>
<dbReference type="Pfam" id="PF17856">
    <property type="entry name" value="TIP49_C"/>
    <property type="match status" value="1"/>
</dbReference>
<dbReference type="InterPro" id="IPR027417">
    <property type="entry name" value="P-loop_NTPase"/>
</dbReference>
<dbReference type="RefSeq" id="XP_021337180.1">
    <property type="nucleotide sequence ID" value="XM_021482470.1"/>
</dbReference>
<dbReference type="OrthoDB" id="10060499at2759"/>
<evidence type="ECO:0000313" key="10">
    <source>
        <dbReference type="EMBL" id="CCF75413.2"/>
    </source>
</evidence>
<name>I7J8I1_BABMR</name>
<dbReference type="InterPro" id="IPR041048">
    <property type="entry name" value="RuvB-like_C"/>
</dbReference>
<comment type="similarity">
    <text evidence="2 8">Belongs to the RuvB family.</text>
</comment>
<dbReference type="SMART" id="SM00382">
    <property type="entry name" value="AAA"/>
    <property type="match status" value="1"/>
</dbReference>
<dbReference type="PANTHER" id="PTHR11093">
    <property type="entry name" value="RUVB-RELATED REPTIN AND PONTIN"/>
    <property type="match status" value="1"/>
</dbReference>
<keyword evidence="6 8" id="KW-0067">ATP-binding</keyword>
<dbReference type="AlphaFoldDB" id="I7J8I1"/>
<sequence length="471" mass="52013">MDLVTTIPTQSNLLVTKERISAHSHIRGLGVHPLLFDKNVTDEEYPSYFDSECGLIGQYHAREAAFLVVDLIKSKKMAGKAVLLAGPSGTGKTALAMAICKELGDSVPFTPISSTEVFSCEVKKTEILNEAFRKSIHVRIKEEKQVYEGQVVELAAEETENPHGGYGKCVVAVIITLKTARGTKTLRLAPQIHDQLVKENVAIGDVIYIESNTGQVKRMGRCDIFATEFDLELEEYVPLPKGEVFKVKKIAQELSLHDLDTANAKPMSGNDVVSILGQYLRPKKTEITDKLRAHVNMVVNKYVDMGIAEVLPGLLFIEEAHMLDIECFTYLNRALESPLAPIVILATNRGVCTVRGTDSIEPHGLPVDLLDRLLIIKTLPYTIEQIVQVISIRAKTENIELNNEALELLGKIGKNTSLRFCLQLLGPCKAICESQSENIITREHVAAADALFMDAKSSAKRVTDESRFFVS</sequence>
<evidence type="ECO:0000256" key="6">
    <source>
        <dbReference type="ARBA" id="ARBA00022840"/>
    </source>
</evidence>
<keyword evidence="11" id="KW-1185">Reference proteome</keyword>
<dbReference type="GO" id="GO:0005524">
    <property type="term" value="F:ATP binding"/>
    <property type="evidence" value="ECO:0007669"/>
    <property type="project" value="UniProtKB-KW"/>
</dbReference>
<dbReference type="InterPro" id="IPR003593">
    <property type="entry name" value="AAA+_ATPase"/>
</dbReference>
<dbReference type="InterPro" id="IPR010339">
    <property type="entry name" value="TIP49_P-loop"/>
</dbReference>
<feature type="domain" description="AAA+ ATPase" evidence="9">
    <location>
        <begin position="78"/>
        <end position="380"/>
    </location>
</feature>
<evidence type="ECO:0000313" key="11">
    <source>
        <dbReference type="Proteomes" id="UP000002899"/>
    </source>
</evidence>
<dbReference type="SUPFAM" id="SSF52540">
    <property type="entry name" value="P-loop containing nucleoside triphosphate hydrolases"/>
    <property type="match status" value="1"/>
</dbReference>
<evidence type="ECO:0000259" key="9">
    <source>
        <dbReference type="SMART" id="SM00382"/>
    </source>
</evidence>
<keyword evidence="5 8" id="KW-0347">Helicase</keyword>
<dbReference type="Gene3D" id="2.40.50.360">
    <property type="entry name" value="RuvB-like helicase, domain II"/>
    <property type="match status" value="1"/>
</dbReference>
<dbReference type="GO" id="GO:0005634">
    <property type="term" value="C:nucleus"/>
    <property type="evidence" value="ECO:0007669"/>
    <property type="project" value="UniProtKB-SubCell"/>
</dbReference>
<evidence type="ECO:0000256" key="4">
    <source>
        <dbReference type="ARBA" id="ARBA00022801"/>
    </source>
</evidence>
<dbReference type="KEGG" id="bmic:BmR1_04g06075"/>
<reference evidence="10 11" key="1">
    <citation type="journal article" date="2012" name="Nucleic Acids Res.">
        <title>Sequencing of the smallest Apicomplexan genome from the human pathogen Babesia microti.</title>
        <authorList>
            <person name="Cornillot E."/>
            <person name="Hadj-Kaddour K."/>
            <person name="Dassouli A."/>
            <person name="Noel B."/>
            <person name="Ranwez V."/>
            <person name="Vacherie B."/>
            <person name="Augagneur Y."/>
            <person name="Bres V."/>
            <person name="Duclos A."/>
            <person name="Randazzo S."/>
            <person name="Carcy B."/>
            <person name="Debierre-Grockiego F."/>
            <person name="Delbecq S."/>
            <person name="Moubri-Menage K."/>
            <person name="Shams-Eldin H."/>
            <person name="Usmani-Brown S."/>
            <person name="Bringaud F."/>
            <person name="Wincker P."/>
            <person name="Vivares C.P."/>
            <person name="Schwarz R.T."/>
            <person name="Schetters T.P."/>
            <person name="Krause P.J."/>
            <person name="Gorenflot A."/>
            <person name="Berry V."/>
            <person name="Barbe V."/>
            <person name="Ben Mamoun C."/>
        </authorList>
    </citation>
    <scope>NUCLEOTIDE SEQUENCE [LARGE SCALE GENOMIC DNA]</scope>
    <source>
        <strain evidence="10 11">RI</strain>
    </source>
</reference>
<evidence type="ECO:0000256" key="8">
    <source>
        <dbReference type="RuleBase" id="RU363048"/>
    </source>
</evidence>
<keyword evidence="7 8" id="KW-0539">Nucleus</keyword>
<organism evidence="10 11">
    <name type="scientific">Babesia microti (strain RI)</name>
    <dbReference type="NCBI Taxonomy" id="1133968"/>
    <lineage>
        <taxon>Eukaryota</taxon>
        <taxon>Sar</taxon>
        <taxon>Alveolata</taxon>
        <taxon>Apicomplexa</taxon>
        <taxon>Aconoidasida</taxon>
        <taxon>Piroplasmida</taxon>
        <taxon>Babesiidae</taxon>
        <taxon>Babesia</taxon>
    </lineage>
</organism>
<dbReference type="GO" id="GO:0003678">
    <property type="term" value="F:DNA helicase activity"/>
    <property type="evidence" value="ECO:0007669"/>
    <property type="project" value="UniProtKB-EC"/>
</dbReference>
<evidence type="ECO:0000256" key="2">
    <source>
        <dbReference type="ARBA" id="ARBA00007519"/>
    </source>
</evidence>
<gene>
    <name evidence="10" type="ORF">BmR1_04g06075</name>
</gene>
<comment type="catalytic activity">
    <reaction evidence="8">
        <text>ATP + H2O = ADP + phosphate + H(+)</text>
        <dbReference type="Rhea" id="RHEA:13065"/>
        <dbReference type="ChEBI" id="CHEBI:15377"/>
        <dbReference type="ChEBI" id="CHEBI:15378"/>
        <dbReference type="ChEBI" id="CHEBI:30616"/>
        <dbReference type="ChEBI" id="CHEBI:43474"/>
        <dbReference type="ChEBI" id="CHEBI:456216"/>
        <dbReference type="EC" id="3.6.4.12"/>
    </reaction>
</comment>
<dbReference type="GeneID" id="24425860"/>
<dbReference type="EMBL" id="LN871599">
    <property type="protein sequence ID" value="CCF75413.2"/>
    <property type="molecule type" value="Genomic_DNA"/>
</dbReference>
<evidence type="ECO:0000256" key="7">
    <source>
        <dbReference type="ARBA" id="ARBA00023242"/>
    </source>
</evidence>
<dbReference type="InterPro" id="IPR042487">
    <property type="entry name" value="RuvBL1/2_DNA/RNA_bd_dom"/>
</dbReference>
<dbReference type="InterPro" id="IPR027238">
    <property type="entry name" value="RuvB-like"/>
</dbReference>
<dbReference type="Pfam" id="PF06068">
    <property type="entry name" value="TIP49"/>
    <property type="match status" value="1"/>
</dbReference>
<keyword evidence="3 8" id="KW-0547">Nucleotide-binding</keyword>
<evidence type="ECO:0000256" key="3">
    <source>
        <dbReference type="ARBA" id="ARBA00022741"/>
    </source>
</evidence>
<dbReference type="EC" id="3.6.4.12" evidence="8"/>
<dbReference type="Proteomes" id="UP000002899">
    <property type="component" value="Chromosome IV"/>
</dbReference>
<dbReference type="GO" id="GO:0016887">
    <property type="term" value="F:ATP hydrolysis activity"/>
    <property type="evidence" value="ECO:0007669"/>
    <property type="project" value="RHEA"/>
</dbReference>
<keyword evidence="8" id="KW-0804">Transcription</keyword>
<dbReference type="Gene3D" id="1.10.8.60">
    <property type="match status" value="1"/>
</dbReference>
<evidence type="ECO:0000256" key="5">
    <source>
        <dbReference type="ARBA" id="ARBA00022806"/>
    </source>
</evidence>
<reference evidence="10 11" key="2">
    <citation type="journal article" date="2013" name="PLoS ONE">
        <title>Whole genome mapping and re-organization of the nuclear and mitochondrial genomes of Babesia microti isolates.</title>
        <authorList>
            <person name="Cornillot E."/>
            <person name="Dassouli A."/>
            <person name="Garg A."/>
            <person name="Pachikara N."/>
            <person name="Randazzo S."/>
            <person name="Depoix D."/>
            <person name="Carcy B."/>
            <person name="Delbecq S."/>
            <person name="Frutos R."/>
            <person name="Silva J.C."/>
            <person name="Sutton R."/>
            <person name="Krause P.J."/>
            <person name="Mamoun C.B."/>
        </authorList>
    </citation>
    <scope>NUCLEOTIDE SEQUENCE [LARGE SCALE GENOMIC DNA]</scope>
    <source>
        <strain evidence="10 11">RI</strain>
    </source>
</reference>
<keyword evidence="8" id="KW-0805">Transcription regulation</keyword>